<reference evidence="1" key="1">
    <citation type="submission" date="2018-05" db="EMBL/GenBank/DDBJ databases">
        <authorList>
            <person name="Lanie J.A."/>
            <person name="Ng W.-L."/>
            <person name="Kazmierczak K.M."/>
            <person name="Andrzejewski T.M."/>
            <person name="Davidsen T.M."/>
            <person name="Wayne K.J."/>
            <person name="Tettelin H."/>
            <person name="Glass J.I."/>
            <person name="Rusch D."/>
            <person name="Podicherti R."/>
            <person name="Tsui H.-C.T."/>
            <person name="Winkler M.E."/>
        </authorList>
    </citation>
    <scope>NUCLEOTIDE SEQUENCE</scope>
</reference>
<name>A0A382FWI5_9ZZZZ</name>
<organism evidence="1">
    <name type="scientific">marine metagenome</name>
    <dbReference type="NCBI Taxonomy" id="408172"/>
    <lineage>
        <taxon>unclassified sequences</taxon>
        <taxon>metagenomes</taxon>
        <taxon>ecological metagenomes</taxon>
    </lineage>
</organism>
<gene>
    <name evidence="1" type="ORF">METZ01_LOCUS219441</name>
</gene>
<dbReference type="PANTHER" id="PTHR38787">
    <property type="entry name" value="REGULATORY P DOMAIN-CONTAINING PROTEIN"/>
    <property type="match status" value="1"/>
</dbReference>
<protein>
    <recommendedName>
        <fullName evidence="2">Glucose/Sorbosone dehydrogenase domain-containing protein</fullName>
    </recommendedName>
</protein>
<evidence type="ECO:0008006" key="2">
    <source>
        <dbReference type="Google" id="ProtNLM"/>
    </source>
</evidence>
<feature type="non-terminal residue" evidence="1">
    <location>
        <position position="1"/>
    </location>
</feature>
<dbReference type="AlphaFoldDB" id="A0A382FWI5"/>
<proteinExistence type="predicted"/>
<accession>A0A382FWI5</accession>
<evidence type="ECO:0000313" key="1">
    <source>
        <dbReference type="EMBL" id="SVB66587.1"/>
    </source>
</evidence>
<sequence length="82" mass="9117">PATDHNLYIKGDMMYQSNYDSGLRVYDISDPENPEPAGFFDTVPYQEGGGMTGSWSNYPFFESGIIVVTSGREGMVIVKVRN</sequence>
<dbReference type="EMBL" id="UINC01051893">
    <property type="protein sequence ID" value="SVB66587.1"/>
    <property type="molecule type" value="Genomic_DNA"/>
</dbReference>
<dbReference type="PANTHER" id="PTHR38787:SF3">
    <property type="entry name" value="REGULATORY P DOMAIN-CONTAINING PROTEIN"/>
    <property type="match status" value="1"/>
</dbReference>
<dbReference type="GO" id="GO:0005576">
    <property type="term" value="C:extracellular region"/>
    <property type="evidence" value="ECO:0007669"/>
    <property type="project" value="TreeGrafter"/>
</dbReference>